<comment type="similarity">
    <text evidence="2 6">Belongs to the cytochrome P450 family.</text>
</comment>
<dbReference type="InterPro" id="IPR017972">
    <property type="entry name" value="Cyt_P450_CS"/>
</dbReference>
<dbReference type="GO" id="GO:0004497">
    <property type="term" value="F:monooxygenase activity"/>
    <property type="evidence" value="ECO:0007669"/>
    <property type="project" value="UniProtKB-KW"/>
</dbReference>
<dbReference type="OrthoDB" id="1470350at2759"/>
<evidence type="ECO:0000256" key="1">
    <source>
        <dbReference type="ARBA" id="ARBA00001971"/>
    </source>
</evidence>
<dbReference type="InterPro" id="IPR001128">
    <property type="entry name" value="Cyt_P450"/>
</dbReference>
<dbReference type="Pfam" id="PF00067">
    <property type="entry name" value="p450"/>
    <property type="match status" value="1"/>
</dbReference>
<dbReference type="EMBL" id="MU006317">
    <property type="protein sequence ID" value="KAF2848455.1"/>
    <property type="molecule type" value="Genomic_DNA"/>
</dbReference>
<dbReference type="PANTHER" id="PTHR24305:SF164">
    <property type="entry name" value="P450, PUTATIVE (EUROFUNG)-RELATED"/>
    <property type="match status" value="1"/>
</dbReference>
<feature type="chain" id="PRO_5025650438" evidence="7">
    <location>
        <begin position="28"/>
        <end position="488"/>
    </location>
</feature>
<comment type="cofactor">
    <cofactor evidence="1 5">
        <name>heme</name>
        <dbReference type="ChEBI" id="CHEBI:30413"/>
    </cofactor>
</comment>
<dbReference type="GO" id="GO:0005506">
    <property type="term" value="F:iron ion binding"/>
    <property type="evidence" value="ECO:0007669"/>
    <property type="project" value="InterPro"/>
</dbReference>
<gene>
    <name evidence="8" type="ORF">T440DRAFT_166179</name>
</gene>
<evidence type="ECO:0000256" key="5">
    <source>
        <dbReference type="PIRSR" id="PIRSR602403-1"/>
    </source>
</evidence>
<dbReference type="PRINTS" id="PR00385">
    <property type="entry name" value="P450"/>
</dbReference>
<dbReference type="GO" id="GO:0016705">
    <property type="term" value="F:oxidoreductase activity, acting on paired donors, with incorporation or reduction of molecular oxygen"/>
    <property type="evidence" value="ECO:0007669"/>
    <property type="project" value="InterPro"/>
</dbReference>
<evidence type="ECO:0000256" key="4">
    <source>
        <dbReference type="ARBA" id="ARBA00023004"/>
    </source>
</evidence>
<feature type="binding site" description="axial binding residue" evidence="5">
    <location>
        <position position="459"/>
    </location>
    <ligand>
        <name>heme</name>
        <dbReference type="ChEBI" id="CHEBI:30413"/>
    </ligand>
    <ligandPart>
        <name>Fe</name>
        <dbReference type="ChEBI" id="CHEBI:18248"/>
    </ligandPart>
</feature>
<keyword evidence="7" id="KW-0732">Signal</keyword>
<reference evidence="8" key="1">
    <citation type="submission" date="2020-01" db="EMBL/GenBank/DDBJ databases">
        <authorList>
            <consortium name="DOE Joint Genome Institute"/>
            <person name="Haridas S."/>
            <person name="Albert R."/>
            <person name="Binder M."/>
            <person name="Bloem J."/>
            <person name="Labutti K."/>
            <person name="Salamov A."/>
            <person name="Andreopoulos B."/>
            <person name="Baker S.E."/>
            <person name="Barry K."/>
            <person name="Bills G."/>
            <person name="Bluhm B.H."/>
            <person name="Cannon C."/>
            <person name="Castanera R."/>
            <person name="Culley D.E."/>
            <person name="Daum C."/>
            <person name="Ezra D."/>
            <person name="Gonzalez J.B."/>
            <person name="Henrissat B."/>
            <person name="Kuo A."/>
            <person name="Liang C."/>
            <person name="Lipzen A."/>
            <person name="Lutzoni F."/>
            <person name="Magnuson J."/>
            <person name="Mondo S."/>
            <person name="Nolan M."/>
            <person name="Ohm R."/>
            <person name="Pangilinan J."/>
            <person name="Park H.-J."/>
            <person name="Ramirez L."/>
            <person name="Alfaro M."/>
            <person name="Sun H."/>
            <person name="Tritt A."/>
            <person name="Yoshinaga Y."/>
            <person name="Zwiers L.-H."/>
            <person name="Turgeon B.G."/>
            <person name="Goodwin S.B."/>
            <person name="Spatafora J.W."/>
            <person name="Crous P.W."/>
            <person name="Grigoriev I.V."/>
        </authorList>
    </citation>
    <scope>NUCLEOTIDE SEQUENCE</scope>
    <source>
        <strain evidence="8">IPT5</strain>
    </source>
</reference>
<protein>
    <submittedName>
        <fullName evidence="8">Cytochrome P450</fullName>
    </submittedName>
</protein>
<keyword evidence="6" id="KW-0503">Monooxygenase</keyword>
<name>A0A6A7B203_9PLEO</name>
<keyword evidence="9" id="KW-1185">Reference proteome</keyword>
<dbReference type="InterPro" id="IPR036396">
    <property type="entry name" value="Cyt_P450_sf"/>
</dbReference>
<sequence>MASPLLSTALTAFLVLLLHRLFRHIFTSPLASVPGPKLYAFTKWRLAWDDWKGQRTSSINKLHQIYGPVVRIGPNEVHFCSLSALRTIYGAGSGFERTDFYRMFDAYGKKNLFTFESVADHATRKRLVAHAYSKSAVLRGHTALLVHDKIGNFLDLIDRTPAKDGLEIFSALHYYAIDAITGFLYGSKEFGASSALQGNTSHLVLLNDIMDPARRQLSWFAVHLPWLTKWLYTRTGTIERLVTPILPMGKPATYTGIRKHALQAMYTYRDASTELRVKAQNSIIERLWNVKDIAMLDELDIASECADHLLAGIDTTSDTLMFLIWCLSLPQNAAIQRQLIDECRRLPDTVFKNGVIDLETADRLPYLDAVLKETLRLFSPLPASEPRSNPVDTVIGGYRIPGGTVCSMAPYSLHRNGDAGIFPDPLRWDPHRWLKDSKDPVLAEMKKWWWPFSSGARMCIGMQLLGDGRDGTHPIHLPKVQYADQARL</sequence>
<dbReference type="InterPro" id="IPR050121">
    <property type="entry name" value="Cytochrome_P450_monoxygenase"/>
</dbReference>
<dbReference type="PROSITE" id="PS00086">
    <property type="entry name" value="CYTOCHROME_P450"/>
    <property type="match status" value="1"/>
</dbReference>
<dbReference type="GO" id="GO:0020037">
    <property type="term" value="F:heme binding"/>
    <property type="evidence" value="ECO:0007669"/>
    <property type="project" value="InterPro"/>
</dbReference>
<proteinExistence type="inferred from homology"/>
<evidence type="ECO:0000256" key="3">
    <source>
        <dbReference type="ARBA" id="ARBA00022723"/>
    </source>
</evidence>
<evidence type="ECO:0000313" key="8">
    <source>
        <dbReference type="EMBL" id="KAF2848455.1"/>
    </source>
</evidence>
<dbReference type="Proteomes" id="UP000799423">
    <property type="component" value="Unassembled WGS sequence"/>
</dbReference>
<keyword evidence="4 5" id="KW-0408">Iron</keyword>
<keyword evidence="5 6" id="KW-0349">Heme</keyword>
<accession>A0A6A7B203</accession>
<keyword evidence="6" id="KW-0560">Oxidoreductase</keyword>
<evidence type="ECO:0000256" key="7">
    <source>
        <dbReference type="SAM" id="SignalP"/>
    </source>
</evidence>
<organism evidence="8 9">
    <name type="scientific">Plenodomus tracheiphilus IPT5</name>
    <dbReference type="NCBI Taxonomy" id="1408161"/>
    <lineage>
        <taxon>Eukaryota</taxon>
        <taxon>Fungi</taxon>
        <taxon>Dikarya</taxon>
        <taxon>Ascomycota</taxon>
        <taxon>Pezizomycotina</taxon>
        <taxon>Dothideomycetes</taxon>
        <taxon>Pleosporomycetidae</taxon>
        <taxon>Pleosporales</taxon>
        <taxon>Pleosporineae</taxon>
        <taxon>Leptosphaeriaceae</taxon>
        <taxon>Plenodomus</taxon>
    </lineage>
</organism>
<evidence type="ECO:0000256" key="2">
    <source>
        <dbReference type="ARBA" id="ARBA00010617"/>
    </source>
</evidence>
<feature type="signal peptide" evidence="7">
    <location>
        <begin position="1"/>
        <end position="27"/>
    </location>
</feature>
<dbReference type="AlphaFoldDB" id="A0A6A7B203"/>
<dbReference type="Gene3D" id="1.10.630.10">
    <property type="entry name" value="Cytochrome P450"/>
    <property type="match status" value="1"/>
</dbReference>
<evidence type="ECO:0000256" key="6">
    <source>
        <dbReference type="RuleBase" id="RU000461"/>
    </source>
</evidence>
<dbReference type="InterPro" id="IPR002403">
    <property type="entry name" value="Cyt_P450_E_grp-IV"/>
</dbReference>
<keyword evidence="3 5" id="KW-0479">Metal-binding</keyword>
<dbReference type="PANTHER" id="PTHR24305">
    <property type="entry name" value="CYTOCHROME P450"/>
    <property type="match status" value="1"/>
</dbReference>
<evidence type="ECO:0000313" key="9">
    <source>
        <dbReference type="Proteomes" id="UP000799423"/>
    </source>
</evidence>
<dbReference type="SUPFAM" id="SSF48264">
    <property type="entry name" value="Cytochrome P450"/>
    <property type="match status" value="1"/>
</dbReference>
<dbReference type="PRINTS" id="PR00465">
    <property type="entry name" value="EP450IV"/>
</dbReference>